<keyword evidence="1" id="KW-1133">Transmembrane helix</keyword>
<keyword evidence="1" id="KW-0812">Transmembrane</keyword>
<dbReference type="EMBL" id="BK014990">
    <property type="protein sequence ID" value="DAD85896.1"/>
    <property type="molecule type" value="Genomic_DNA"/>
</dbReference>
<keyword evidence="1" id="KW-0472">Membrane</keyword>
<organism evidence="2">
    <name type="scientific">Siphoviridae sp. ctGdK3</name>
    <dbReference type="NCBI Taxonomy" id="2826222"/>
    <lineage>
        <taxon>Viruses</taxon>
        <taxon>Duplodnaviria</taxon>
        <taxon>Heunggongvirae</taxon>
        <taxon>Uroviricota</taxon>
        <taxon>Caudoviricetes</taxon>
    </lineage>
</organism>
<reference evidence="2" key="1">
    <citation type="journal article" date="2021" name="Proc. Natl. Acad. Sci. U.S.A.">
        <title>A Catalog of Tens of Thousands of Viruses from Human Metagenomes Reveals Hidden Associations with Chronic Diseases.</title>
        <authorList>
            <person name="Tisza M.J."/>
            <person name="Buck C.B."/>
        </authorList>
    </citation>
    <scope>NUCLEOTIDE SEQUENCE</scope>
    <source>
        <strain evidence="2">CtGdK3</strain>
    </source>
</reference>
<proteinExistence type="predicted"/>
<sequence length="209" mass="22927">MRRHGISKASRFVTDAEWMKQCRTSTVSFSRMKNGPWYRNFSVKESGHMRHRKNRRLALAYALIVAVELLATVLAGWAVARWAIPYAYAERGYWAVGGEWILTAGAALFALWATNHMFFGGVRNAGKVQKMPQDTYDASGGGGGVRAGMLRKGVREVVVLDLKGNTLGRFVTENTNAHAAGGKAEEDRADAIAGRRCDMQPGCGRESAC</sequence>
<feature type="transmembrane region" description="Helical" evidence="1">
    <location>
        <begin position="100"/>
        <end position="122"/>
    </location>
</feature>
<evidence type="ECO:0000313" key="2">
    <source>
        <dbReference type="EMBL" id="DAD85896.1"/>
    </source>
</evidence>
<accession>A0A8S5MUT0</accession>
<evidence type="ECO:0000256" key="1">
    <source>
        <dbReference type="SAM" id="Phobius"/>
    </source>
</evidence>
<name>A0A8S5MUT0_9CAUD</name>
<feature type="transmembrane region" description="Helical" evidence="1">
    <location>
        <begin position="58"/>
        <end position="80"/>
    </location>
</feature>
<protein>
    <submittedName>
        <fullName evidence="2">Uncharacterized protein</fullName>
    </submittedName>
</protein>